<gene>
    <name evidence="1" type="ORF">L2E82_18959</name>
</gene>
<name>A0ACB9FBS9_CICIN</name>
<organism evidence="1 2">
    <name type="scientific">Cichorium intybus</name>
    <name type="common">Chicory</name>
    <dbReference type="NCBI Taxonomy" id="13427"/>
    <lineage>
        <taxon>Eukaryota</taxon>
        <taxon>Viridiplantae</taxon>
        <taxon>Streptophyta</taxon>
        <taxon>Embryophyta</taxon>
        <taxon>Tracheophyta</taxon>
        <taxon>Spermatophyta</taxon>
        <taxon>Magnoliopsida</taxon>
        <taxon>eudicotyledons</taxon>
        <taxon>Gunneridae</taxon>
        <taxon>Pentapetalae</taxon>
        <taxon>asterids</taxon>
        <taxon>campanulids</taxon>
        <taxon>Asterales</taxon>
        <taxon>Asteraceae</taxon>
        <taxon>Cichorioideae</taxon>
        <taxon>Cichorieae</taxon>
        <taxon>Cichoriinae</taxon>
        <taxon>Cichorium</taxon>
    </lineage>
</organism>
<dbReference type="EMBL" id="CM042011">
    <property type="protein sequence ID" value="KAI3768358.1"/>
    <property type="molecule type" value="Genomic_DNA"/>
</dbReference>
<reference evidence="2" key="1">
    <citation type="journal article" date="2022" name="Mol. Ecol. Resour.">
        <title>The genomes of chicory, endive, great burdock and yacon provide insights into Asteraceae palaeo-polyploidization history and plant inulin production.</title>
        <authorList>
            <person name="Fan W."/>
            <person name="Wang S."/>
            <person name="Wang H."/>
            <person name="Wang A."/>
            <person name="Jiang F."/>
            <person name="Liu H."/>
            <person name="Zhao H."/>
            <person name="Xu D."/>
            <person name="Zhang Y."/>
        </authorList>
    </citation>
    <scope>NUCLEOTIDE SEQUENCE [LARGE SCALE GENOMIC DNA]</scope>
    <source>
        <strain evidence="2">cv. Punajuju</strain>
    </source>
</reference>
<accession>A0ACB9FBS9</accession>
<evidence type="ECO:0000313" key="1">
    <source>
        <dbReference type="EMBL" id="KAI3768358.1"/>
    </source>
</evidence>
<sequence length="202" mass="22618">MVSVITLIHQLPKASEVKSFITATTVASVTIPSRCWIMRGQFAQRPRGTRTVFPLALIISPTRELSCQIHEEARKFSYQTGVKVVVVYGGAPINQQLKELERGVDILVATPGSTDLIVQRVEFVQEVDKRSHLMDLLHAQKENDSNTKALTLGFVETKKEVDSLEYWLYSNGFPVTTIHGDRSQPLFLKTVSQVNINRPLNG</sequence>
<proteinExistence type="predicted"/>
<keyword evidence="2" id="KW-1185">Reference proteome</keyword>
<reference evidence="1 2" key="2">
    <citation type="journal article" date="2022" name="Mol. Ecol. Resour.">
        <title>The genomes of chicory, endive, great burdock and yacon provide insights into Asteraceae paleo-polyploidization history and plant inulin production.</title>
        <authorList>
            <person name="Fan W."/>
            <person name="Wang S."/>
            <person name="Wang H."/>
            <person name="Wang A."/>
            <person name="Jiang F."/>
            <person name="Liu H."/>
            <person name="Zhao H."/>
            <person name="Xu D."/>
            <person name="Zhang Y."/>
        </authorList>
    </citation>
    <scope>NUCLEOTIDE SEQUENCE [LARGE SCALE GENOMIC DNA]</scope>
    <source>
        <strain evidence="2">cv. Punajuju</strain>
        <tissue evidence="1">Leaves</tissue>
    </source>
</reference>
<protein>
    <submittedName>
        <fullName evidence="1">Uncharacterized protein</fullName>
    </submittedName>
</protein>
<comment type="caution">
    <text evidence="1">The sequence shown here is derived from an EMBL/GenBank/DDBJ whole genome shotgun (WGS) entry which is preliminary data.</text>
</comment>
<dbReference type="Proteomes" id="UP001055811">
    <property type="component" value="Linkage Group LG03"/>
</dbReference>
<evidence type="ECO:0000313" key="2">
    <source>
        <dbReference type="Proteomes" id="UP001055811"/>
    </source>
</evidence>